<feature type="transmembrane region" description="Helical" evidence="6">
    <location>
        <begin position="203"/>
        <end position="224"/>
    </location>
</feature>
<feature type="transmembrane region" description="Helical" evidence="6">
    <location>
        <begin position="236"/>
        <end position="253"/>
    </location>
</feature>
<evidence type="ECO:0000313" key="7">
    <source>
        <dbReference type="EMBL" id="SDI73466.1"/>
    </source>
</evidence>
<organism evidence="7 8">
    <name type="scientific">Natribacillus halophilus</name>
    <dbReference type="NCBI Taxonomy" id="549003"/>
    <lineage>
        <taxon>Bacteria</taxon>
        <taxon>Bacillati</taxon>
        <taxon>Bacillota</taxon>
        <taxon>Bacilli</taxon>
        <taxon>Bacillales</taxon>
        <taxon>Bacillaceae</taxon>
        <taxon>Natribacillus</taxon>
    </lineage>
</organism>
<evidence type="ECO:0000256" key="1">
    <source>
        <dbReference type="ARBA" id="ARBA00004141"/>
    </source>
</evidence>
<dbReference type="EMBL" id="FNEN01000005">
    <property type="protein sequence ID" value="SDI73466.1"/>
    <property type="molecule type" value="Genomic_DNA"/>
</dbReference>
<gene>
    <name evidence="7" type="ORF">SAMN04488123_105126</name>
</gene>
<protein>
    <recommendedName>
        <fullName evidence="6">Probable membrane transporter protein</fullName>
    </recommendedName>
</protein>
<feature type="transmembrane region" description="Helical" evidence="6">
    <location>
        <begin position="174"/>
        <end position="197"/>
    </location>
</feature>
<feature type="transmembrane region" description="Helical" evidence="6">
    <location>
        <begin position="100"/>
        <end position="118"/>
    </location>
</feature>
<dbReference type="GO" id="GO:0005886">
    <property type="term" value="C:plasma membrane"/>
    <property type="evidence" value="ECO:0007669"/>
    <property type="project" value="UniProtKB-SubCell"/>
</dbReference>
<sequence>MLDYLFILILALNLLVGILLGMSSIGGFLLPLIYVGFLQLPLRDALALSFLSFAIAGIIGSYAYWKSKNIDVKLAIIISIGSIPGAFLGVQLNVIISDHIATLILYIFVLISGISLLFNGKSDHVESPAASILENKLFTLLLGFSTATVCAVSGAGGPILLVPLLTKLGLSIRVTVGVCLFNSVIIALPSMFGYFQYANMETLYPLIVASIIGQIAGILAGSYLSNKVELNQLRKFITWFTILTATYMIISLFL</sequence>
<reference evidence="7 8" key="1">
    <citation type="submission" date="2016-10" db="EMBL/GenBank/DDBJ databases">
        <authorList>
            <person name="de Groot N.N."/>
        </authorList>
    </citation>
    <scope>NUCLEOTIDE SEQUENCE [LARGE SCALE GENOMIC DNA]</scope>
    <source>
        <strain evidence="7 8">DSM 21771</strain>
    </source>
</reference>
<dbReference type="Pfam" id="PF01925">
    <property type="entry name" value="TauE"/>
    <property type="match status" value="1"/>
</dbReference>
<feature type="transmembrane region" description="Helical" evidence="6">
    <location>
        <begin position="45"/>
        <end position="64"/>
    </location>
</feature>
<keyword evidence="5 6" id="KW-0472">Membrane</keyword>
<dbReference type="PANTHER" id="PTHR43701">
    <property type="entry name" value="MEMBRANE TRANSPORTER PROTEIN MJ0441-RELATED"/>
    <property type="match status" value="1"/>
</dbReference>
<dbReference type="AlphaFoldDB" id="A0A1G8N009"/>
<comment type="subcellular location">
    <subcellularLocation>
        <location evidence="6">Cell membrane</location>
        <topology evidence="6">Multi-pass membrane protein</topology>
    </subcellularLocation>
    <subcellularLocation>
        <location evidence="1">Membrane</location>
        <topology evidence="1">Multi-pass membrane protein</topology>
    </subcellularLocation>
</comment>
<feature type="transmembrane region" description="Helical" evidence="6">
    <location>
        <begin position="6"/>
        <end position="33"/>
    </location>
</feature>
<dbReference type="InterPro" id="IPR002781">
    <property type="entry name" value="TM_pro_TauE-like"/>
</dbReference>
<evidence type="ECO:0000313" key="8">
    <source>
        <dbReference type="Proteomes" id="UP000198853"/>
    </source>
</evidence>
<keyword evidence="8" id="KW-1185">Reference proteome</keyword>
<feature type="transmembrane region" description="Helical" evidence="6">
    <location>
        <begin position="70"/>
        <end position="88"/>
    </location>
</feature>
<evidence type="ECO:0000256" key="3">
    <source>
        <dbReference type="ARBA" id="ARBA00022692"/>
    </source>
</evidence>
<keyword evidence="4 6" id="KW-1133">Transmembrane helix</keyword>
<evidence type="ECO:0000256" key="2">
    <source>
        <dbReference type="ARBA" id="ARBA00009142"/>
    </source>
</evidence>
<comment type="similarity">
    <text evidence="2 6">Belongs to the 4-toluene sulfonate uptake permease (TSUP) (TC 2.A.102) family.</text>
</comment>
<dbReference type="InterPro" id="IPR051598">
    <property type="entry name" value="TSUP/Inactive_protease-like"/>
</dbReference>
<dbReference type="Proteomes" id="UP000198853">
    <property type="component" value="Unassembled WGS sequence"/>
</dbReference>
<dbReference type="OrthoDB" id="9780109at2"/>
<keyword evidence="6" id="KW-1003">Cell membrane</keyword>
<evidence type="ECO:0000256" key="6">
    <source>
        <dbReference type="RuleBase" id="RU363041"/>
    </source>
</evidence>
<feature type="transmembrane region" description="Helical" evidence="6">
    <location>
        <begin position="138"/>
        <end position="162"/>
    </location>
</feature>
<evidence type="ECO:0000256" key="5">
    <source>
        <dbReference type="ARBA" id="ARBA00023136"/>
    </source>
</evidence>
<dbReference type="PANTHER" id="PTHR43701:SF2">
    <property type="entry name" value="MEMBRANE TRANSPORTER PROTEIN YJNA-RELATED"/>
    <property type="match status" value="1"/>
</dbReference>
<accession>A0A1G8N009</accession>
<keyword evidence="3 6" id="KW-0812">Transmembrane</keyword>
<name>A0A1G8N009_9BACI</name>
<evidence type="ECO:0000256" key="4">
    <source>
        <dbReference type="ARBA" id="ARBA00022989"/>
    </source>
</evidence>
<proteinExistence type="inferred from homology"/>